<accession>A0A2H3B3Q9</accession>
<gene>
    <name evidence="1" type="ORF">ARMSODRAFT_806074</name>
</gene>
<dbReference type="AlphaFoldDB" id="A0A2H3B3Q9"/>
<reference evidence="2" key="1">
    <citation type="journal article" date="2017" name="Nat. Ecol. Evol.">
        <title>Genome expansion and lineage-specific genetic innovations in the forest pathogenic fungi Armillaria.</title>
        <authorList>
            <person name="Sipos G."/>
            <person name="Prasanna A.N."/>
            <person name="Walter M.C."/>
            <person name="O'Connor E."/>
            <person name="Balint B."/>
            <person name="Krizsan K."/>
            <person name="Kiss B."/>
            <person name="Hess J."/>
            <person name="Varga T."/>
            <person name="Slot J."/>
            <person name="Riley R."/>
            <person name="Boka B."/>
            <person name="Rigling D."/>
            <person name="Barry K."/>
            <person name="Lee J."/>
            <person name="Mihaltcheva S."/>
            <person name="LaButti K."/>
            <person name="Lipzen A."/>
            <person name="Waldron R."/>
            <person name="Moloney N.M."/>
            <person name="Sperisen C."/>
            <person name="Kredics L."/>
            <person name="Vagvoelgyi C."/>
            <person name="Patrignani A."/>
            <person name="Fitzpatrick D."/>
            <person name="Nagy I."/>
            <person name="Doyle S."/>
            <person name="Anderson J.B."/>
            <person name="Grigoriev I.V."/>
            <person name="Gueldener U."/>
            <person name="Muensterkoetter M."/>
            <person name="Nagy L.G."/>
        </authorList>
    </citation>
    <scope>NUCLEOTIDE SEQUENCE [LARGE SCALE GENOMIC DNA]</scope>
    <source>
        <strain evidence="2">28-4</strain>
    </source>
</reference>
<dbReference type="Proteomes" id="UP000218334">
    <property type="component" value="Unassembled WGS sequence"/>
</dbReference>
<dbReference type="EMBL" id="KZ293509">
    <property type="protein sequence ID" value="PBK59237.1"/>
    <property type="molecule type" value="Genomic_DNA"/>
</dbReference>
<organism evidence="1 2">
    <name type="scientific">Armillaria solidipes</name>
    <dbReference type="NCBI Taxonomy" id="1076256"/>
    <lineage>
        <taxon>Eukaryota</taxon>
        <taxon>Fungi</taxon>
        <taxon>Dikarya</taxon>
        <taxon>Basidiomycota</taxon>
        <taxon>Agaricomycotina</taxon>
        <taxon>Agaricomycetes</taxon>
        <taxon>Agaricomycetidae</taxon>
        <taxon>Agaricales</taxon>
        <taxon>Marasmiineae</taxon>
        <taxon>Physalacriaceae</taxon>
        <taxon>Armillaria</taxon>
    </lineage>
</organism>
<evidence type="ECO:0000313" key="1">
    <source>
        <dbReference type="EMBL" id="PBK59237.1"/>
    </source>
</evidence>
<keyword evidence="2" id="KW-1185">Reference proteome</keyword>
<protein>
    <submittedName>
        <fullName evidence="1">Uncharacterized protein</fullName>
    </submittedName>
</protein>
<proteinExistence type="predicted"/>
<name>A0A2H3B3Q9_9AGAR</name>
<sequence>MSEMLPVLEWHGASGTPCIELASSPPTRYYARANLRTFATIAPSYFHIPTVLKRRRSRIRRRAEGEVVFCCEETSSSGITMSKDLTSPRLPSISRHFTYCHIQPTNPETRFHSQTGTPFTGVTFATSCYHIPSNARTSPSLSLGHVISPP</sequence>
<evidence type="ECO:0000313" key="2">
    <source>
        <dbReference type="Proteomes" id="UP000218334"/>
    </source>
</evidence>